<name>A0AAN4ZAY8_9BILA</name>
<dbReference type="Proteomes" id="UP001328107">
    <property type="component" value="Unassembled WGS sequence"/>
</dbReference>
<dbReference type="EMBL" id="BTRK01000002">
    <property type="protein sequence ID" value="GMR34405.1"/>
    <property type="molecule type" value="Genomic_DNA"/>
</dbReference>
<reference evidence="2" key="1">
    <citation type="submission" date="2022-10" db="EMBL/GenBank/DDBJ databases">
        <title>Genome assembly of Pristionchus species.</title>
        <authorList>
            <person name="Yoshida K."/>
            <person name="Sommer R.J."/>
        </authorList>
    </citation>
    <scope>NUCLEOTIDE SEQUENCE [LARGE SCALE GENOMIC DNA]</scope>
    <source>
        <strain evidence="2">RS5460</strain>
    </source>
</reference>
<sequence length="213" mass="23542">YGKYEAGAITGMAKGVSTTPLIYQPFGTTVKVTVSNAQYTRHLWKLIKHIFQQRMEQNYNAKFTGGNNDYEIIQDPVFNMDISPPVGWTYFTPSAAPATAALFFVGQSNDTTTAKTRADTEIMAAMIEAMVDAQMPVVNVQVSKKYGRLEGGAITGTFTGAAAIVYVPYARSLDVTIRNAQTTRYTWNLVKNNFLQKMSLKYNAKFTGDVTVN</sequence>
<feature type="non-terminal residue" evidence="1">
    <location>
        <position position="1"/>
    </location>
</feature>
<evidence type="ECO:0000313" key="2">
    <source>
        <dbReference type="Proteomes" id="UP001328107"/>
    </source>
</evidence>
<keyword evidence="2" id="KW-1185">Reference proteome</keyword>
<proteinExistence type="predicted"/>
<comment type="caution">
    <text evidence="1">The sequence shown here is derived from an EMBL/GenBank/DDBJ whole genome shotgun (WGS) entry which is preliminary data.</text>
</comment>
<dbReference type="AlphaFoldDB" id="A0AAN4ZAY8"/>
<feature type="non-terminal residue" evidence="1">
    <location>
        <position position="213"/>
    </location>
</feature>
<protein>
    <submittedName>
        <fullName evidence="1">Uncharacterized protein</fullName>
    </submittedName>
</protein>
<gene>
    <name evidence="1" type="ORF">PMAYCL1PPCAC_04600</name>
</gene>
<accession>A0AAN4ZAY8</accession>
<evidence type="ECO:0000313" key="1">
    <source>
        <dbReference type="EMBL" id="GMR34405.1"/>
    </source>
</evidence>
<organism evidence="1 2">
    <name type="scientific">Pristionchus mayeri</name>
    <dbReference type="NCBI Taxonomy" id="1317129"/>
    <lineage>
        <taxon>Eukaryota</taxon>
        <taxon>Metazoa</taxon>
        <taxon>Ecdysozoa</taxon>
        <taxon>Nematoda</taxon>
        <taxon>Chromadorea</taxon>
        <taxon>Rhabditida</taxon>
        <taxon>Rhabditina</taxon>
        <taxon>Diplogasteromorpha</taxon>
        <taxon>Diplogasteroidea</taxon>
        <taxon>Neodiplogasteridae</taxon>
        <taxon>Pristionchus</taxon>
    </lineage>
</organism>